<evidence type="ECO:0000256" key="3">
    <source>
        <dbReference type="ARBA" id="ARBA00022448"/>
    </source>
</evidence>
<dbReference type="PANTHER" id="PTHR43773">
    <property type="entry name" value="MAGNESIUM TRANSPORTER MGTE"/>
    <property type="match status" value="1"/>
</dbReference>
<evidence type="ECO:0000256" key="4">
    <source>
        <dbReference type="ARBA" id="ARBA00022692"/>
    </source>
</evidence>
<feature type="transmembrane region" description="Helical" evidence="9">
    <location>
        <begin position="320"/>
        <end position="341"/>
    </location>
</feature>
<keyword evidence="9" id="KW-0479">Metal-binding</keyword>
<name>A0AAP4TYH7_9GAMM</name>
<gene>
    <name evidence="11" type="primary">mgtE</name>
    <name evidence="11" type="ORF">Q4535_11325</name>
</gene>
<dbReference type="EMBL" id="JAUORK010000014">
    <property type="protein sequence ID" value="MDO6672707.1"/>
    <property type="molecule type" value="Genomic_DNA"/>
</dbReference>
<dbReference type="SUPFAM" id="SSF54631">
    <property type="entry name" value="CBS-domain pair"/>
    <property type="match status" value="1"/>
</dbReference>
<keyword evidence="7 9" id="KW-0472">Membrane</keyword>
<comment type="subcellular location">
    <subcellularLocation>
        <location evidence="9">Cell membrane</location>
        <topology evidence="9">Multi-pass membrane protein</topology>
    </subcellularLocation>
    <subcellularLocation>
        <location evidence="1">Membrane</location>
        <topology evidence="1">Multi-pass membrane protein</topology>
    </subcellularLocation>
</comment>
<dbReference type="Pfam" id="PF01769">
    <property type="entry name" value="MgtE"/>
    <property type="match status" value="1"/>
</dbReference>
<feature type="transmembrane region" description="Helical" evidence="9">
    <location>
        <begin position="427"/>
        <end position="450"/>
    </location>
</feature>
<organism evidence="11 12">
    <name type="scientific">Cobetia amphilecti</name>
    <dbReference type="NCBI Taxonomy" id="1055104"/>
    <lineage>
        <taxon>Bacteria</taxon>
        <taxon>Pseudomonadati</taxon>
        <taxon>Pseudomonadota</taxon>
        <taxon>Gammaproteobacteria</taxon>
        <taxon>Oceanospirillales</taxon>
        <taxon>Halomonadaceae</taxon>
        <taxon>Cobetia</taxon>
    </lineage>
</organism>
<dbReference type="InterPro" id="IPR006667">
    <property type="entry name" value="SLC41_membr_dom"/>
</dbReference>
<dbReference type="PROSITE" id="PS51371">
    <property type="entry name" value="CBS"/>
    <property type="match status" value="1"/>
</dbReference>
<evidence type="ECO:0000313" key="12">
    <source>
        <dbReference type="Proteomes" id="UP001170481"/>
    </source>
</evidence>
<dbReference type="Proteomes" id="UP001170481">
    <property type="component" value="Unassembled WGS sequence"/>
</dbReference>
<dbReference type="InterPro" id="IPR006669">
    <property type="entry name" value="MgtE_transporter"/>
</dbReference>
<dbReference type="GO" id="GO:0046872">
    <property type="term" value="F:metal ion binding"/>
    <property type="evidence" value="ECO:0007669"/>
    <property type="project" value="UniProtKB-KW"/>
</dbReference>
<dbReference type="InterPro" id="IPR006668">
    <property type="entry name" value="Mg_transptr_MgtE_intracell_dom"/>
</dbReference>
<dbReference type="Gene3D" id="1.25.60.10">
    <property type="entry name" value="MgtE N-terminal domain-like"/>
    <property type="match status" value="1"/>
</dbReference>
<dbReference type="RefSeq" id="WP_303594284.1">
    <property type="nucleotide sequence ID" value="NZ_JAUORK010000014.1"/>
</dbReference>
<dbReference type="NCBIfam" id="TIGR00400">
    <property type="entry name" value="mgtE"/>
    <property type="match status" value="1"/>
</dbReference>
<evidence type="ECO:0000256" key="1">
    <source>
        <dbReference type="ARBA" id="ARBA00004141"/>
    </source>
</evidence>
<dbReference type="InterPro" id="IPR038076">
    <property type="entry name" value="MgtE_N_sf"/>
</dbReference>
<dbReference type="GO" id="GO:0015095">
    <property type="term" value="F:magnesium ion transmembrane transporter activity"/>
    <property type="evidence" value="ECO:0007669"/>
    <property type="project" value="UniProtKB-UniRule"/>
</dbReference>
<dbReference type="SMART" id="SM00116">
    <property type="entry name" value="CBS"/>
    <property type="match status" value="1"/>
</dbReference>
<feature type="transmembrane region" description="Helical" evidence="9">
    <location>
        <begin position="288"/>
        <end position="308"/>
    </location>
</feature>
<dbReference type="Pfam" id="PF03448">
    <property type="entry name" value="MgtE_N"/>
    <property type="match status" value="1"/>
</dbReference>
<proteinExistence type="inferred from homology"/>
<keyword evidence="6 9" id="KW-1133">Transmembrane helix</keyword>
<feature type="transmembrane region" description="Helical" evidence="9">
    <location>
        <begin position="391"/>
        <end position="415"/>
    </location>
</feature>
<dbReference type="Pfam" id="PF00571">
    <property type="entry name" value="CBS"/>
    <property type="match status" value="2"/>
</dbReference>
<comment type="subunit">
    <text evidence="9">Homodimer.</text>
</comment>
<sequence length="451" mass="49074">MSKTSRKLKPRLDRLSQALESGELEQARRMLNRGLAPVDVAHLLESSPPKERNLLWELVDAELQGDVLQYLGEDIQTDFLKDMDAVDVLAATENLEPDDVADILQRLPNAVILEVLDSMEAQERLRVETVLSFPEDTAGGLMNTDTITIRPDITLDVVLRYIRRHERLPDSTDTLLVVSRRDEFIGTLPINRLLVSDPGVTVREVMDTDSVVIPALMPETEVASLFEKHDLISAPVVGGDGNLLGRITIDDVVDVIRGDAEHQVMSMAGMDEDEDTFSPVMRTSWRRAVWLGINLLTAFMASAVIGMFEGTIQKITALAVLMPIVASMGGIAGSQALTVLIRGIALGHVKSGNVRWLLKREVIVAGLNGLLWAVVVAGIAIVWFGDVQLGAIIGAAIMINLLIAAVTGTLLPVLLKKLNIDPALSGSVILTTVTDVIGFMAFLGLATWLYL</sequence>
<evidence type="ECO:0000256" key="9">
    <source>
        <dbReference type="RuleBase" id="RU362011"/>
    </source>
</evidence>
<dbReference type="SUPFAM" id="SSF158791">
    <property type="entry name" value="MgtE N-terminal domain-like"/>
    <property type="match status" value="1"/>
</dbReference>
<dbReference type="CDD" id="cd04606">
    <property type="entry name" value="CBS_pair_Mg_transporter"/>
    <property type="match status" value="1"/>
</dbReference>
<feature type="transmembrane region" description="Helical" evidence="9">
    <location>
        <begin position="362"/>
        <end position="385"/>
    </location>
</feature>
<comment type="caution">
    <text evidence="11">The sequence shown here is derived from an EMBL/GenBank/DDBJ whole genome shotgun (WGS) entry which is preliminary data.</text>
</comment>
<dbReference type="AlphaFoldDB" id="A0AAP4TYH7"/>
<protein>
    <recommendedName>
        <fullName evidence="9">Magnesium transporter MgtE</fullName>
    </recommendedName>
</protein>
<evidence type="ECO:0000256" key="8">
    <source>
        <dbReference type="PROSITE-ProRule" id="PRU00703"/>
    </source>
</evidence>
<dbReference type="InterPro" id="IPR046342">
    <property type="entry name" value="CBS_dom_sf"/>
</dbReference>
<dbReference type="Gene3D" id="1.10.357.20">
    <property type="entry name" value="SLC41 divalent cation transporters, integral membrane domain"/>
    <property type="match status" value="1"/>
</dbReference>
<keyword evidence="5 9" id="KW-0460">Magnesium</keyword>
<dbReference type="PANTHER" id="PTHR43773:SF1">
    <property type="entry name" value="MAGNESIUM TRANSPORTER MGTE"/>
    <property type="match status" value="1"/>
</dbReference>
<keyword evidence="8" id="KW-0129">CBS domain</keyword>
<dbReference type="InterPro" id="IPR036739">
    <property type="entry name" value="SLC41_membr_dom_sf"/>
</dbReference>
<reference evidence="11" key="1">
    <citation type="submission" date="2023-07" db="EMBL/GenBank/DDBJ databases">
        <title>Genome content predicts the carbon catabolic preferences of heterotrophic bacteria.</title>
        <authorList>
            <person name="Gralka M."/>
        </authorList>
    </citation>
    <scope>NUCLEOTIDE SEQUENCE</scope>
    <source>
        <strain evidence="11">C2R13</strain>
    </source>
</reference>
<comment type="similarity">
    <text evidence="2 9">Belongs to the SLC41A transporter family.</text>
</comment>
<evidence type="ECO:0000256" key="2">
    <source>
        <dbReference type="ARBA" id="ARBA00009749"/>
    </source>
</evidence>
<feature type="domain" description="CBS" evidence="10">
    <location>
        <begin position="206"/>
        <end position="264"/>
    </location>
</feature>
<keyword evidence="3 9" id="KW-0813">Transport</keyword>
<accession>A0AAP4TYH7</accession>
<keyword evidence="9" id="KW-1003">Cell membrane</keyword>
<dbReference type="SMART" id="SM00924">
    <property type="entry name" value="MgtE_N"/>
    <property type="match status" value="1"/>
</dbReference>
<dbReference type="InterPro" id="IPR000644">
    <property type="entry name" value="CBS_dom"/>
</dbReference>
<keyword evidence="4 9" id="KW-0812">Transmembrane</keyword>
<evidence type="ECO:0000256" key="7">
    <source>
        <dbReference type="ARBA" id="ARBA00023136"/>
    </source>
</evidence>
<dbReference type="Gene3D" id="3.10.580.10">
    <property type="entry name" value="CBS-domain"/>
    <property type="match status" value="1"/>
</dbReference>
<dbReference type="SUPFAM" id="SSF161093">
    <property type="entry name" value="MgtE membrane domain-like"/>
    <property type="match status" value="1"/>
</dbReference>
<comment type="function">
    <text evidence="9">Acts as a magnesium transporter.</text>
</comment>
<dbReference type="GO" id="GO:0005886">
    <property type="term" value="C:plasma membrane"/>
    <property type="evidence" value="ECO:0007669"/>
    <property type="project" value="UniProtKB-SubCell"/>
</dbReference>
<evidence type="ECO:0000256" key="5">
    <source>
        <dbReference type="ARBA" id="ARBA00022842"/>
    </source>
</evidence>
<evidence type="ECO:0000259" key="10">
    <source>
        <dbReference type="PROSITE" id="PS51371"/>
    </source>
</evidence>
<evidence type="ECO:0000256" key="6">
    <source>
        <dbReference type="ARBA" id="ARBA00022989"/>
    </source>
</evidence>
<evidence type="ECO:0000313" key="11">
    <source>
        <dbReference type="EMBL" id="MDO6672707.1"/>
    </source>
</evidence>